<dbReference type="Pfam" id="PF10543">
    <property type="entry name" value="ORF6N"/>
    <property type="match status" value="1"/>
</dbReference>
<name>S4WB43_9BACT</name>
<accession>S4WB43</accession>
<dbReference type="AlphaFoldDB" id="S4WB43"/>
<reference evidence="2" key="1">
    <citation type="journal article" date="2014" name="ISME J.">
        <title>Genomic properties of Marine Group A bacteria indicate a role in the marine sulfur cycle.</title>
        <authorList>
            <person name="Wright J.J."/>
            <person name="Mewis K."/>
            <person name="Hanson N.W."/>
            <person name="Konwar K.M."/>
            <person name="Maas K.R."/>
            <person name="Hallam S.J."/>
        </authorList>
    </citation>
    <scope>NUCLEOTIDE SEQUENCE</scope>
</reference>
<sequence>MIKNQNKQTYNMVSLDDNEFQKLIYTIRGEQVMLDRDLAILYGVQTGRLNEQVKRNIKRFPERLMFQLTKEELNDWMSQIAISNKEKMGIRKMPFAFNEQGVAMLSAVLRSDIAINISLKIMDAFVEMRKFIGSNAQLFQRIDKIELKQLTDKTEIDTKFNQVFDAIEAKDITPKQGIIYNGQIFDAHVFVSKIIRSAKKSIVLIDNYIDESVLTLLTKRKKGVSAKIITKSISKRLELDVQKFNEQYEPIQINVLKTIHDRFIIIDEKDLYNSGASLKDLGKKISTFTKMEKSTLEMLGKLK</sequence>
<feature type="domain" description="KilA-N DNA-binding" evidence="1">
    <location>
        <begin position="23"/>
        <end position="108"/>
    </location>
</feature>
<evidence type="ECO:0000259" key="1">
    <source>
        <dbReference type="Pfam" id="PF10543"/>
    </source>
</evidence>
<evidence type="ECO:0000313" key="2">
    <source>
        <dbReference type="EMBL" id="AGO87898.1"/>
    </source>
</evidence>
<dbReference type="InterPro" id="IPR018873">
    <property type="entry name" value="KilA-N_DNA-bd_domain"/>
</dbReference>
<protein>
    <submittedName>
        <fullName evidence="2">Fic family toxin-antitoxin system</fullName>
    </submittedName>
</protein>
<organism evidence="2">
    <name type="scientific">uncultured bacterium FPPS_57A9</name>
    <dbReference type="NCBI Taxonomy" id="1343847"/>
    <lineage>
        <taxon>Bacteria</taxon>
        <taxon>environmental samples</taxon>
    </lineage>
</organism>
<proteinExistence type="predicted"/>
<dbReference type="EMBL" id="KF170418">
    <property type="protein sequence ID" value="AGO87898.1"/>
    <property type="molecule type" value="Genomic_DNA"/>
</dbReference>